<sequence length="469" mass="55532">MSKVEIVRAKNICAGERYGLDHLCMELYQAETLLILGNCSSGKEILKEVLIGKTTAYEGQFYWNEECLDRKRLHEIIQKHEIFYASPDEVLIESYTVAENIYTVRSGKIGIKPSKKAMQIQTANLMKTLGFPLDPEAVVRDLDYYERLLVCLAKAVSYGSKVILFDYMDNILQVSHPAYLKTWMARQKEEQRSFLIFSEKYDEVYKLCDRVLIMSDGIDKKIAPVSTILRHEIPYYWLGEAYNSASPSAGTNSRISYSMQRGSSFKDSRCHNILGVYDKDWGNGEDELKYFSKLYHINREELTAYRYFFDDIIESKSAKKKQYIFIENREYDKLLSDFPMTHNLMLPRNNRELLSRTSRTREEVLEQEFYKQFDFLQNRHRQYSDYFFYRLVAIYRFERFRKNLMILDNMFLRLDIAEEKYMREYIFQLAEKRKVILISHRLHEVDQTAGTILYVEDGKIVKIDTMGQE</sequence>
<organism evidence="4 5">
    <name type="scientific">Anaerocolumna sedimenticola</name>
    <dbReference type="NCBI Taxonomy" id="2696063"/>
    <lineage>
        <taxon>Bacteria</taxon>
        <taxon>Bacillati</taxon>
        <taxon>Bacillota</taxon>
        <taxon>Clostridia</taxon>
        <taxon>Lachnospirales</taxon>
        <taxon>Lachnospiraceae</taxon>
        <taxon>Anaerocolumna</taxon>
    </lineage>
</organism>
<accession>A0A6P1TSA1</accession>
<evidence type="ECO:0000313" key="5">
    <source>
        <dbReference type="Proteomes" id="UP000464314"/>
    </source>
</evidence>
<dbReference type="Proteomes" id="UP000464314">
    <property type="component" value="Chromosome"/>
</dbReference>
<proteinExistence type="predicted"/>
<dbReference type="InterPro" id="IPR050107">
    <property type="entry name" value="ABC_carbohydrate_import_ATPase"/>
</dbReference>
<protein>
    <submittedName>
        <fullName evidence="4">ATP-binding cassette domain-containing protein</fullName>
    </submittedName>
</protein>
<dbReference type="Pfam" id="PF00005">
    <property type="entry name" value="ABC_tran"/>
    <property type="match status" value="1"/>
</dbReference>
<dbReference type="InterPro" id="IPR003439">
    <property type="entry name" value="ABC_transporter-like_ATP-bd"/>
</dbReference>
<dbReference type="InterPro" id="IPR027417">
    <property type="entry name" value="P-loop_NTPase"/>
</dbReference>
<keyword evidence="1" id="KW-0547">Nucleotide-binding</keyword>
<dbReference type="KEGG" id="anr:Ana3638_20360"/>
<feature type="domain" description="ABC transporter" evidence="3">
    <location>
        <begin position="1"/>
        <end position="241"/>
    </location>
</feature>
<dbReference type="Gene3D" id="3.40.50.300">
    <property type="entry name" value="P-loop containing nucleotide triphosphate hydrolases"/>
    <property type="match status" value="2"/>
</dbReference>
<dbReference type="GO" id="GO:0005524">
    <property type="term" value="F:ATP binding"/>
    <property type="evidence" value="ECO:0007669"/>
    <property type="project" value="UniProtKB-KW"/>
</dbReference>
<dbReference type="SUPFAM" id="SSF52540">
    <property type="entry name" value="P-loop containing nucleoside triphosphate hydrolases"/>
    <property type="match status" value="2"/>
</dbReference>
<dbReference type="EMBL" id="CP048000">
    <property type="protein sequence ID" value="QHQ62841.1"/>
    <property type="molecule type" value="Genomic_DNA"/>
</dbReference>
<evidence type="ECO:0000256" key="1">
    <source>
        <dbReference type="ARBA" id="ARBA00022741"/>
    </source>
</evidence>
<name>A0A6P1TSA1_9FIRM</name>
<dbReference type="PANTHER" id="PTHR43790">
    <property type="entry name" value="CARBOHYDRATE TRANSPORT ATP-BINDING PROTEIN MG119-RELATED"/>
    <property type="match status" value="1"/>
</dbReference>
<keyword evidence="2 4" id="KW-0067">ATP-binding</keyword>
<evidence type="ECO:0000313" key="4">
    <source>
        <dbReference type="EMBL" id="QHQ62841.1"/>
    </source>
</evidence>
<keyword evidence="5" id="KW-1185">Reference proteome</keyword>
<dbReference type="AlphaFoldDB" id="A0A6P1TSA1"/>
<dbReference type="PANTHER" id="PTHR43790:SF8">
    <property type="entry name" value="SUGAR ABC TRANSPORTER ATP-BINDING PROTEIN"/>
    <property type="match status" value="1"/>
</dbReference>
<gene>
    <name evidence="4" type="ORF">Ana3638_20360</name>
</gene>
<dbReference type="GO" id="GO:0016887">
    <property type="term" value="F:ATP hydrolysis activity"/>
    <property type="evidence" value="ECO:0007669"/>
    <property type="project" value="InterPro"/>
</dbReference>
<dbReference type="PROSITE" id="PS50893">
    <property type="entry name" value="ABC_TRANSPORTER_2"/>
    <property type="match status" value="1"/>
</dbReference>
<reference evidence="4 5" key="1">
    <citation type="submission" date="2020-01" db="EMBL/GenBank/DDBJ databases">
        <title>Genome analysis of Anaerocolumna sp. CBA3638.</title>
        <authorList>
            <person name="Kim J."/>
            <person name="Roh S.W."/>
        </authorList>
    </citation>
    <scope>NUCLEOTIDE SEQUENCE [LARGE SCALE GENOMIC DNA]</scope>
    <source>
        <strain evidence="4 5">CBA3638</strain>
    </source>
</reference>
<evidence type="ECO:0000259" key="3">
    <source>
        <dbReference type="PROSITE" id="PS50893"/>
    </source>
</evidence>
<dbReference type="RefSeq" id="WP_161839663.1">
    <property type="nucleotide sequence ID" value="NZ_CP048000.1"/>
</dbReference>
<evidence type="ECO:0000256" key="2">
    <source>
        <dbReference type="ARBA" id="ARBA00022840"/>
    </source>
</evidence>